<dbReference type="Proteomes" id="UP000472676">
    <property type="component" value="Unassembled WGS sequence"/>
</dbReference>
<comment type="similarity">
    <text evidence="2">Belongs to the alkylbase DNA glycosidase AlkA family.</text>
</comment>
<feature type="domain" description="HhH-GPD" evidence="6">
    <location>
        <begin position="50"/>
        <end position="205"/>
    </location>
</feature>
<evidence type="ECO:0000313" key="7">
    <source>
        <dbReference type="EMBL" id="NGY05431.1"/>
    </source>
</evidence>
<organism evidence="7 8">
    <name type="scientific">Solimonas terrae</name>
    <dbReference type="NCBI Taxonomy" id="1396819"/>
    <lineage>
        <taxon>Bacteria</taxon>
        <taxon>Pseudomonadati</taxon>
        <taxon>Pseudomonadota</taxon>
        <taxon>Gammaproteobacteria</taxon>
        <taxon>Nevskiales</taxon>
        <taxon>Nevskiaceae</taxon>
        <taxon>Solimonas</taxon>
    </lineage>
</organism>
<dbReference type="FunFam" id="1.10.340.30:FF:000004">
    <property type="entry name" value="DNA-3-methyladenine glycosylase II"/>
    <property type="match status" value="1"/>
</dbReference>
<evidence type="ECO:0000256" key="4">
    <source>
        <dbReference type="ARBA" id="ARBA00022763"/>
    </source>
</evidence>
<reference evidence="7 8" key="1">
    <citation type="journal article" date="2014" name="Int. J. Syst. Evol. Microbiol.">
        <title>Solimonas terrae sp. nov., isolated from soil.</title>
        <authorList>
            <person name="Kim S.J."/>
            <person name="Moon J.Y."/>
            <person name="Weon H.Y."/>
            <person name="Ahn J.H."/>
            <person name="Chen W.M."/>
            <person name="Kwon S.W."/>
        </authorList>
    </citation>
    <scope>NUCLEOTIDE SEQUENCE [LARGE SCALE GENOMIC DNA]</scope>
    <source>
        <strain evidence="7 8">KIS83-12</strain>
    </source>
</reference>
<accession>A0A6M2BT75</accession>
<dbReference type="RefSeq" id="WP_166256885.1">
    <property type="nucleotide sequence ID" value="NZ_JAAMOW010000005.1"/>
</dbReference>
<evidence type="ECO:0000256" key="2">
    <source>
        <dbReference type="ARBA" id="ARBA00010817"/>
    </source>
</evidence>
<dbReference type="PROSITE" id="PS00516">
    <property type="entry name" value="ALKYLBASE_DNA_GLYCOS"/>
    <property type="match status" value="1"/>
</dbReference>
<dbReference type="EC" id="3.2.2.21" evidence="3"/>
<keyword evidence="8" id="KW-1185">Reference proteome</keyword>
<sequence>MPRIQEQVRDAERHLAAVDPVMAGVIAEHGPCGLAGTRRDPFHTLCSSIISQQLSSRAADTIQTRVMAALGALKRLEPAQLAQATHEQLRSCGLSNAKAKWLKHLGDAAAGGTLDFVALKKLDDETAIEVLDALPGIGRWTAEMFLMFALLRLDLFAMDDVGLRRGVNMLYNKGKPLSDARTLKITRKWAPYRTVASWYLWRVADPVNEIWV</sequence>
<dbReference type="InterPro" id="IPR000035">
    <property type="entry name" value="Alkylbase_DNA_glycsylse_CS"/>
</dbReference>
<evidence type="ECO:0000256" key="3">
    <source>
        <dbReference type="ARBA" id="ARBA00012000"/>
    </source>
</evidence>
<dbReference type="Gene3D" id="1.10.340.30">
    <property type="entry name" value="Hypothetical protein, domain 2"/>
    <property type="match status" value="1"/>
</dbReference>
<dbReference type="SUPFAM" id="SSF48150">
    <property type="entry name" value="DNA-glycosylase"/>
    <property type="match status" value="1"/>
</dbReference>
<comment type="catalytic activity">
    <reaction evidence="1">
        <text>Hydrolysis of alkylated DNA, releasing 3-methyladenine, 3-methylguanine, 7-methylguanine and 7-methyladenine.</text>
        <dbReference type="EC" id="3.2.2.21"/>
    </reaction>
</comment>
<dbReference type="Gene3D" id="1.10.1670.40">
    <property type="match status" value="1"/>
</dbReference>
<dbReference type="CDD" id="cd00056">
    <property type="entry name" value="ENDO3c"/>
    <property type="match status" value="1"/>
</dbReference>
<dbReference type="PANTHER" id="PTHR43003">
    <property type="entry name" value="DNA-3-METHYLADENINE GLYCOSYLASE"/>
    <property type="match status" value="1"/>
</dbReference>
<protein>
    <recommendedName>
        <fullName evidence="3">DNA-3-methyladenine glycosylase II</fullName>
        <ecNumber evidence="3">3.2.2.21</ecNumber>
    </recommendedName>
</protein>
<dbReference type="GO" id="GO:0005737">
    <property type="term" value="C:cytoplasm"/>
    <property type="evidence" value="ECO:0007669"/>
    <property type="project" value="TreeGrafter"/>
</dbReference>
<dbReference type="InterPro" id="IPR051912">
    <property type="entry name" value="Alkylbase_DNA_Glycosylase/TA"/>
</dbReference>
<evidence type="ECO:0000313" key="8">
    <source>
        <dbReference type="Proteomes" id="UP000472676"/>
    </source>
</evidence>
<dbReference type="GO" id="GO:0006285">
    <property type="term" value="P:base-excision repair, AP site formation"/>
    <property type="evidence" value="ECO:0007669"/>
    <property type="project" value="TreeGrafter"/>
</dbReference>
<dbReference type="GO" id="GO:0008725">
    <property type="term" value="F:DNA-3-methyladenine glycosylase activity"/>
    <property type="evidence" value="ECO:0007669"/>
    <property type="project" value="TreeGrafter"/>
</dbReference>
<proteinExistence type="inferred from homology"/>
<comment type="caution">
    <text evidence="7">The sequence shown here is derived from an EMBL/GenBank/DDBJ whole genome shotgun (WGS) entry which is preliminary data.</text>
</comment>
<keyword evidence="4" id="KW-0227">DNA damage</keyword>
<evidence type="ECO:0000256" key="5">
    <source>
        <dbReference type="ARBA" id="ARBA00023204"/>
    </source>
</evidence>
<dbReference type="GO" id="GO:0032131">
    <property type="term" value="F:alkylated DNA binding"/>
    <property type="evidence" value="ECO:0007669"/>
    <property type="project" value="TreeGrafter"/>
</dbReference>
<dbReference type="AlphaFoldDB" id="A0A6M2BT75"/>
<dbReference type="SMART" id="SM00478">
    <property type="entry name" value="ENDO3c"/>
    <property type="match status" value="1"/>
</dbReference>
<dbReference type="GO" id="GO:0006307">
    <property type="term" value="P:DNA alkylation repair"/>
    <property type="evidence" value="ECO:0007669"/>
    <property type="project" value="TreeGrafter"/>
</dbReference>
<dbReference type="InterPro" id="IPR011257">
    <property type="entry name" value="DNA_glycosylase"/>
</dbReference>
<dbReference type="Pfam" id="PF00730">
    <property type="entry name" value="HhH-GPD"/>
    <property type="match status" value="1"/>
</dbReference>
<name>A0A6M2BT75_9GAMM</name>
<gene>
    <name evidence="7" type="ORF">G7Y85_11675</name>
</gene>
<dbReference type="InterPro" id="IPR003265">
    <property type="entry name" value="HhH-GPD_domain"/>
</dbReference>
<dbReference type="GO" id="GO:0032993">
    <property type="term" value="C:protein-DNA complex"/>
    <property type="evidence" value="ECO:0007669"/>
    <property type="project" value="TreeGrafter"/>
</dbReference>
<dbReference type="PANTHER" id="PTHR43003:SF5">
    <property type="entry name" value="DNA-3-METHYLADENINE GLYCOSYLASE"/>
    <property type="match status" value="1"/>
</dbReference>
<keyword evidence="5" id="KW-0234">DNA repair</keyword>
<evidence type="ECO:0000256" key="1">
    <source>
        <dbReference type="ARBA" id="ARBA00000086"/>
    </source>
</evidence>
<evidence type="ECO:0000259" key="6">
    <source>
        <dbReference type="SMART" id="SM00478"/>
    </source>
</evidence>
<dbReference type="EMBL" id="JAAMOW010000005">
    <property type="protein sequence ID" value="NGY05431.1"/>
    <property type="molecule type" value="Genomic_DNA"/>
</dbReference>
<dbReference type="GO" id="GO:0043916">
    <property type="term" value="F:DNA-7-methylguanine glycosylase activity"/>
    <property type="evidence" value="ECO:0007669"/>
    <property type="project" value="TreeGrafter"/>
</dbReference>